<evidence type="ECO:0000256" key="1">
    <source>
        <dbReference type="SAM" id="MobiDB-lite"/>
    </source>
</evidence>
<sequence>MGPLTAVGRCYANTLNFSGRARRAEYWWFALFLFIAGTAIQFGLGVYFARDPAFALALSDPAMAQMWLTRGNDMLYVAAWAYAGYLLFAWLPQLSVTVRRLHDTNRSGWYILMPTLVTILSVFAAILLGPMLGGVEAALPLILMAATAPLLSMIWFLVVLCLPGTQGNNRFGPDPAPERPRNPPAHPAFARTLPDEVKTAVQARNRSEFQEYYRTRVAPAIQQNKTARQSAAPQ</sequence>
<dbReference type="PANTHER" id="PTHR34980">
    <property type="entry name" value="INNER MEMBRANE PROTEIN-RELATED-RELATED"/>
    <property type="match status" value="1"/>
</dbReference>
<organism evidence="3 4">
    <name type="scientific">Roseicyclus elongatus DSM 19469</name>
    <dbReference type="NCBI Taxonomy" id="1294273"/>
    <lineage>
        <taxon>Bacteria</taxon>
        <taxon>Pseudomonadati</taxon>
        <taxon>Pseudomonadota</taxon>
        <taxon>Alphaproteobacteria</taxon>
        <taxon>Rhodobacterales</taxon>
        <taxon>Roseobacteraceae</taxon>
        <taxon>Roseicyclus</taxon>
    </lineage>
</organism>
<dbReference type="GO" id="GO:0005886">
    <property type="term" value="C:plasma membrane"/>
    <property type="evidence" value="ECO:0007669"/>
    <property type="project" value="TreeGrafter"/>
</dbReference>
<evidence type="ECO:0008006" key="5">
    <source>
        <dbReference type="Google" id="ProtNLM"/>
    </source>
</evidence>
<dbReference type="EMBL" id="CP004372">
    <property type="protein sequence ID" value="AHM03123.1"/>
    <property type="molecule type" value="Genomic_DNA"/>
</dbReference>
<dbReference type="HOGENOM" id="CLU_093674_4_1_5"/>
<evidence type="ECO:0000256" key="2">
    <source>
        <dbReference type="SAM" id="Phobius"/>
    </source>
</evidence>
<dbReference type="STRING" id="1294273.roselon_00694"/>
<feature type="transmembrane region" description="Helical" evidence="2">
    <location>
        <begin position="74"/>
        <end position="96"/>
    </location>
</feature>
<dbReference type="OrthoDB" id="9812349at2"/>
<feature type="transmembrane region" description="Helical" evidence="2">
    <location>
        <begin position="138"/>
        <end position="162"/>
    </location>
</feature>
<evidence type="ECO:0000313" key="4">
    <source>
        <dbReference type="Proteomes" id="UP000019593"/>
    </source>
</evidence>
<dbReference type="KEGG" id="red:roselon_00694"/>
<feature type="transmembrane region" description="Helical" evidence="2">
    <location>
        <begin position="108"/>
        <end position="132"/>
    </location>
</feature>
<dbReference type="AlphaFoldDB" id="W8RQ03"/>
<name>W8RQ03_9RHOB</name>
<keyword evidence="4" id="KW-1185">Reference proteome</keyword>
<feature type="transmembrane region" description="Helical" evidence="2">
    <location>
        <begin position="26"/>
        <end position="49"/>
    </location>
</feature>
<evidence type="ECO:0000313" key="3">
    <source>
        <dbReference type="EMBL" id="AHM03123.1"/>
    </source>
</evidence>
<feature type="region of interest" description="Disordered" evidence="1">
    <location>
        <begin position="170"/>
        <end position="192"/>
    </location>
</feature>
<reference evidence="3 4" key="1">
    <citation type="submission" date="2013-03" db="EMBL/GenBank/DDBJ databases">
        <authorList>
            <person name="Fiebig A."/>
            <person name="Goeker M."/>
            <person name="Klenk H.-P.P."/>
        </authorList>
    </citation>
    <scope>NUCLEOTIDE SEQUENCE [LARGE SCALE GENOMIC DNA]</scope>
    <source>
        <strain evidence="4">DSM 19469</strain>
    </source>
</reference>
<keyword evidence="2" id="KW-1133">Transmembrane helix</keyword>
<gene>
    <name evidence="3" type="ORF">roselon_00694</name>
</gene>
<dbReference type="RefSeq" id="WP_025311016.1">
    <property type="nucleotide sequence ID" value="NZ_CP004372.1"/>
</dbReference>
<dbReference type="Proteomes" id="UP000019593">
    <property type="component" value="Chromosome"/>
</dbReference>
<protein>
    <recommendedName>
        <fullName evidence="5">Integral membrane protein</fullName>
    </recommendedName>
</protein>
<dbReference type="InterPro" id="IPR008523">
    <property type="entry name" value="DUF805"/>
</dbReference>
<keyword evidence="2" id="KW-0472">Membrane</keyword>
<dbReference type="PANTHER" id="PTHR34980:SF2">
    <property type="entry name" value="INNER MEMBRANE PROTEIN YHAH-RELATED"/>
    <property type="match status" value="1"/>
</dbReference>
<dbReference type="eggNOG" id="COG3152">
    <property type="taxonomic scope" value="Bacteria"/>
</dbReference>
<dbReference type="Pfam" id="PF05656">
    <property type="entry name" value="DUF805"/>
    <property type="match status" value="1"/>
</dbReference>
<keyword evidence="2" id="KW-0812">Transmembrane</keyword>
<accession>W8RQ03</accession>
<proteinExistence type="predicted"/>